<evidence type="ECO:0000256" key="1">
    <source>
        <dbReference type="ARBA" id="ARBA00022908"/>
    </source>
</evidence>
<dbReference type="SUPFAM" id="SSF53098">
    <property type="entry name" value="Ribonuclease H-like"/>
    <property type="match status" value="1"/>
</dbReference>
<sequence>SILYSKISRKMASKSSTYRQWQQFHQHCSKSRLLVGSVNAEFGIPYNPQSQGVVESMYLRFKENYRTGKRQASTSLRQQYKIGQVLHFHNFLKERV</sequence>
<dbReference type="GO" id="GO:0003676">
    <property type="term" value="F:nucleic acid binding"/>
    <property type="evidence" value="ECO:0007669"/>
    <property type="project" value="InterPro"/>
</dbReference>
<reference evidence="2" key="1">
    <citation type="journal article" date="2006" name="AIDS Res. Hum. Retroviruses">
        <title>HIV type 1 subtypes among STI patients in Nairobi: a genotypic study based on partial pol gene sequencing.</title>
        <authorList>
            <person name="Lihana R.W."/>
            <person name="Khamadi S.A."/>
            <person name="Kiptoo M.K."/>
            <person name="Kinyua J.G."/>
            <person name="Lagat N."/>
            <person name="Magoma G.N."/>
            <person name="Mwau M.M."/>
            <person name="Makokha E.P."/>
            <person name="Onyango V."/>
            <person name="Osman S."/>
            <person name="Okoth F.A."/>
            <person name="Songok E.M."/>
        </authorList>
    </citation>
    <scope>NUCLEOTIDE SEQUENCE</scope>
    <source>
        <strain evidence="2">1/ST2007</strain>
    </source>
</reference>
<proteinExistence type="predicted"/>
<protein>
    <submittedName>
        <fullName evidence="2">Pol protein</fullName>
    </submittedName>
</protein>
<dbReference type="InterPro" id="IPR036397">
    <property type="entry name" value="RNaseH_sf"/>
</dbReference>
<accession>Q27R90</accession>
<dbReference type="GO" id="GO:0015074">
    <property type="term" value="P:DNA integration"/>
    <property type="evidence" value="ECO:0007669"/>
    <property type="project" value="UniProtKB-KW"/>
</dbReference>
<feature type="non-terminal residue" evidence="2">
    <location>
        <position position="96"/>
    </location>
</feature>
<feature type="non-terminal residue" evidence="2">
    <location>
        <position position="1"/>
    </location>
</feature>
<dbReference type="Gene3D" id="3.30.420.10">
    <property type="entry name" value="Ribonuclease H-like superfamily/Ribonuclease H"/>
    <property type="match status" value="1"/>
</dbReference>
<organismHost>
    <name type="scientific">Homo sapiens</name>
    <name type="common">Human</name>
    <dbReference type="NCBI Taxonomy" id="9606"/>
</organismHost>
<keyword evidence="1" id="KW-0229">DNA integration</keyword>
<organism evidence="2">
    <name type="scientific">Human immunodeficiency virus type 1</name>
    <name type="common">HIV-1</name>
    <dbReference type="NCBI Taxonomy" id="11676"/>
    <lineage>
        <taxon>Viruses</taxon>
        <taxon>Riboviria</taxon>
        <taxon>Pararnavirae</taxon>
        <taxon>Artverviricota</taxon>
        <taxon>Revtraviricetes</taxon>
        <taxon>Ortervirales</taxon>
        <taxon>Retroviridae</taxon>
        <taxon>Orthoretrovirinae</taxon>
        <taxon>Lentivirus</taxon>
        <taxon>Lentivirus humimdef1</taxon>
    </lineage>
</organism>
<gene>
    <name evidence="2" type="primary">pol</name>
</gene>
<evidence type="ECO:0000313" key="2">
    <source>
        <dbReference type="EMBL" id="ABD52734.1"/>
    </source>
</evidence>
<name>Q27R90_HV1</name>
<dbReference type="InterPro" id="IPR012337">
    <property type="entry name" value="RNaseH-like_sf"/>
</dbReference>
<dbReference type="EMBL" id="DQ387064">
    <property type="protein sequence ID" value="ABD52734.1"/>
    <property type="molecule type" value="Genomic_DNA"/>
</dbReference>